<feature type="domain" description="Alcohol dehydrogenase iron-type/glycerol dehydrogenase GldA" evidence="9">
    <location>
        <begin position="8"/>
        <end position="177"/>
    </location>
</feature>
<evidence type="ECO:0000256" key="8">
    <source>
        <dbReference type="SAM" id="SignalP"/>
    </source>
</evidence>
<dbReference type="FunFam" id="3.40.50.1970:FF:000003">
    <property type="entry name" value="Alcohol dehydrogenase, iron-containing"/>
    <property type="match status" value="1"/>
</dbReference>
<dbReference type="InterPro" id="IPR001670">
    <property type="entry name" value="ADH_Fe/GldA"/>
</dbReference>
<comment type="catalytic activity">
    <reaction evidence="4">
        <text>a secondary alcohol + NAD(+) = a ketone + NADH + H(+)</text>
        <dbReference type="Rhea" id="RHEA:10740"/>
        <dbReference type="ChEBI" id="CHEBI:15378"/>
        <dbReference type="ChEBI" id="CHEBI:17087"/>
        <dbReference type="ChEBI" id="CHEBI:35681"/>
        <dbReference type="ChEBI" id="CHEBI:57540"/>
        <dbReference type="ChEBI" id="CHEBI:57945"/>
        <dbReference type="EC" id="1.1.1.1"/>
    </reaction>
</comment>
<comment type="catalytic activity">
    <reaction evidence="5">
        <text>a primary alcohol + NAD(+) = an aldehyde + NADH + H(+)</text>
        <dbReference type="Rhea" id="RHEA:10736"/>
        <dbReference type="ChEBI" id="CHEBI:15378"/>
        <dbReference type="ChEBI" id="CHEBI:15734"/>
        <dbReference type="ChEBI" id="CHEBI:17478"/>
        <dbReference type="ChEBI" id="CHEBI:57540"/>
        <dbReference type="ChEBI" id="CHEBI:57945"/>
        <dbReference type="EC" id="1.1.1.1"/>
    </reaction>
</comment>
<evidence type="ECO:0000256" key="1">
    <source>
        <dbReference type="ARBA" id="ARBA00001962"/>
    </source>
</evidence>
<dbReference type="Proteomes" id="UP000185494">
    <property type="component" value="Chromosome 1"/>
</dbReference>
<dbReference type="Gene3D" id="1.20.1090.10">
    <property type="entry name" value="Dehydroquinate synthase-like - alpha domain"/>
    <property type="match status" value="1"/>
</dbReference>
<name>A0A1L7ABE3_9PROT</name>
<evidence type="ECO:0000313" key="13">
    <source>
        <dbReference type="Proteomes" id="UP001258945"/>
    </source>
</evidence>
<evidence type="ECO:0000313" key="11">
    <source>
        <dbReference type="EMBL" id="APT56115.1"/>
    </source>
</evidence>
<sequence length="389" mass="41089">MLVSLVTPRLILLGGGAVAQVAEVLAQFGLSRPLVVTDPWMVSSGMVERCLEPLRQAGLHPSVFSDTVPDPTDTVVAAGVECLRGARHDCLIGFGGGSPMDTAKAMAIQAALEPGVHIRSVKFPARADRGAMPVICIPTTAGTGSEATRFTIVTDTERDEKMLIAGLGALPLAAIVDHELSWTVPPRITADTGVDSLTHALEAFVSRRANPFSDDYARQAMRLIAPNLRAVYARPDDVAAREAMMRGALLAGIAFSNASVALVHGMSRPLGAHFHVPHGLSNAMLLPAVTAYSLPGALPRYAEAARIMGVAGPEEGDQAAAARLVEALRALNRDLAVPSPAAWGIEEQRWNTLLPLMAEQALASGSPGNNPRVPEKEEIIGLYREVYGD</sequence>
<protein>
    <recommendedName>
        <fullName evidence="6">Alcohol dehydrogenase 2</fullName>
    </recommendedName>
    <alternativeName>
        <fullName evidence="7">Alcohol dehydrogenase II</fullName>
    </alternativeName>
</protein>
<dbReference type="CDD" id="cd08194">
    <property type="entry name" value="Fe-ADH-like"/>
    <property type="match status" value="1"/>
</dbReference>
<evidence type="ECO:0000256" key="7">
    <source>
        <dbReference type="ARBA" id="ARBA00076680"/>
    </source>
</evidence>
<evidence type="ECO:0000256" key="3">
    <source>
        <dbReference type="ARBA" id="ARBA00023002"/>
    </source>
</evidence>
<dbReference type="Pfam" id="PF25137">
    <property type="entry name" value="ADH_Fe_C"/>
    <property type="match status" value="1"/>
</dbReference>
<evidence type="ECO:0000256" key="5">
    <source>
        <dbReference type="ARBA" id="ARBA00049243"/>
    </source>
</evidence>
<dbReference type="Pfam" id="PF00465">
    <property type="entry name" value="Fe-ADH"/>
    <property type="match status" value="1"/>
</dbReference>
<comment type="similarity">
    <text evidence="2">Belongs to the iron-containing alcohol dehydrogenase family.</text>
</comment>
<reference evidence="11" key="1">
    <citation type="submission" date="2016-05" db="EMBL/GenBank/DDBJ databases">
        <title>Complete Genome and Methylome Analysis of Psychrotrophic Bacterial Isolates from Antarctic Lake Untersee.</title>
        <authorList>
            <person name="Fomenkov A."/>
            <person name="Akimov V.N."/>
            <person name="Vasilyeva L.V."/>
            <person name="Andersen D."/>
            <person name="Vincze T."/>
            <person name="Roberts R.J."/>
        </authorList>
    </citation>
    <scope>NUCLEOTIDE SEQUENCE [LARGE SCALE GENOMIC DNA]</scope>
    <source>
        <strain evidence="11">U14-5</strain>
    </source>
</reference>
<feature type="signal peptide" evidence="8">
    <location>
        <begin position="1"/>
        <end position="19"/>
    </location>
</feature>
<dbReference type="Proteomes" id="UP001258945">
    <property type="component" value="Unassembled WGS sequence"/>
</dbReference>
<dbReference type="STRING" id="257708.RGI145_02295"/>
<organism evidence="11">
    <name type="scientific">Roseomonas gilardii</name>
    <dbReference type="NCBI Taxonomy" id="257708"/>
    <lineage>
        <taxon>Bacteria</taxon>
        <taxon>Pseudomonadati</taxon>
        <taxon>Pseudomonadota</taxon>
        <taxon>Alphaproteobacteria</taxon>
        <taxon>Acetobacterales</taxon>
        <taxon>Roseomonadaceae</taxon>
        <taxon>Roseomonas</taxon>
    </lineage>
</organism>
<evidence type="ECO:0000256" key="6">
    <source>
        <dbReference type="ARBA" id="ARBA00074848"/>
    </source>
</evidence>
<reference evidence="12 13" key="2">
    <citation type="journal article" date="2019" name="Microb. Pathog.">
        <title>Comparison of VITEK 2, MALDI-TOF MS, 16S rRNA gene sequencing, and whole-genome sequencing for identification of Roseomonas mucosa.</title>
        <authorList>
            <person name="Rudolph W.W."/>
            <person name="Gunzer F."/>
            <person name="Trauth M."/>
            <person name="Bunk B."/>
            <person name="Bigge R."/>
            <person name="Schrottner P."/>
        </authorList>
    </citation>
    <scope>NUCLEOTIDE SEQUENCE [LARGE SCALE GENOMIC DNA]</scope>
    <source>
        <strain evidence="12 13">DSM 103800</strain>
    </source>
</reference>
<keyword evidence="13" id="KW-1185">Reference proteome</keyword>
<dbReference type="Gene3D" id="3.40.50.1970">
    <property type="match status" value="1"/>
</dbReference>
<keyword evidence="8" id="KW-0732">Signal</keyword>
<dbReference type="GO" id="GO:0046872">
    <property type="term" value="F:metal ion binding"/>
    <property type="evidence" value="ECO:0007669"/>
    <property type="project" value="InterPro"/>
</dbReference>
<evidence type="ECO:0000256" key="4">
    <source>
        <dbReference type="ARBA" id="ARBA00049164"/>
    </source>
</evidence>
<dbReference type="GO" id="GO:0004022">
    <property type="term" value="F:alcohol dehydrogenase (NAD+) activity"/>
    <property type="evidence" value="ECO:0007669"/>
    <property type="project" value="UniProtKB-EC"/>
</dbReference>
<reference evidence="12" key="3">
    <citation type="submission" date="2023-09" db="EMBL/GenBank/DDBJ databases">
        <authorList>
            <person name="Schober I."/>
            <person name="Bunk B."/>
        </authorList>
    </citation>
    <scope>NUCLEOTIDE SEQUENCE</scope>
    <source>
        <strain evidence="12">DSM 103800</strain>
    </source>
</reference>
<dbReference type="PANTHER" id="PTHR11496">
    <property type="entry name" value="ALCOHOL DEHYDROGENASE"/>
    <property type="match status" value="1"/>
</dbReference>
<dbReference type="InterPro" id="IPR056798">
    <property type="entry name" value="ADH_Fe_C"/>
</dbReference>
<dbReference type="KEGG" id="rgi:RGI145_02295"/>
<evidence type="ECO:0000259" key="10">
    <source>
        <dbReference type="Pfam" id="PF25137"/>
    </source>
</evidence>
<dbReference type="AlphaFoldDB" id="A0A1L7ABE3"/>
<feature type="domain" description="Fe-containing alcohol dehydrogenase-like C-terminal" evidence="10">
    <location>
        <begin position="189"/>
        <end position="386"/>
    </location>
</feature>
<dbReference type="PANTHER" id="PTHR11496:SF102">
    <property type="entry name" value="ALCOHOL DEHYDROGENASE 4"/>
    <property type="match status" value="1"/>
</dbReference>
<accession>A0A1L7ABE3</accession>
<comment type="cofactor">
    <cofactor evidence="1">
        <name>Fe cation</name>
        <dbReference type="ChEBI" id="CHEBI:24875"/>
    </cofactor>
</comment>
<proteinExistence type="inferred from homology"/>
<dbReference type="SUPFAM" id="SSF56796">
    <property type="entry name" value="Dehydroquinate synthase-like"/>
    <property type="match status" value="1"/>
</dbReference>
<dbReference type="EMBL" id="JAVVDO010000004">
    <property type="protein sequence ID" value="MDT8330155.1"/>
    <property type="molecule type" value="Genomic_DNA"/>
</dbReference>
<dbReference type="eggNOG" id="COG1454">
    <property type="taxonomic scope" value="Bacteria"/>
</dbReference>
<evidence type="ECO:0000259" key="9">
    <source>
        <dbReference type="Pfam" id="PF00465"/>
    </source>
</evidence>
<dbReference type="FunFam" id="1.20.1090.10:FF:000001">
    <property type="entry name" value="Aldehyde-alcohol dehydrogenase"/>
    <property type="match status" value="1"/>
</dbReference>
<feature type="chain" id="PRO_5012228096" description="Alcohol dehydrogenase 2" evidence="8">
    <location>
        <begin position="20"/>
        <end position="389"/>
    </location>
</feature>
<evidence type="ECO:0000313" key="12">
    <source>
        <dbReference type="EMBL" id="MDT8330155.1"/>
    </source>
</evidence>
<evidence type="ECO:0000256" key="2">
    <source>
        <dbReference type="ARBA" id="ARBA00007358"/>
    </source>
</evidence>
<dbReference type="InterPro" id="IPR039697">
    <property type="entry name" value="Alcohol_dehydrogenase_Fe"/>
</dbReference>
<dbReference type="RefSeq" id="WP_075797069.1">
    <property type="nucleotide sequence ID" value="NZ_CP015583.1"/>
</dbReference>
<dbReference type="EMBL" id="CP015583">
    <property type="protein sequence ID" value="APT56115.1"/>
    <property type="molecule type" value="Genomic_DNA"/>
</dbReference>
<gene>
    <name evidence="11" type="ORF">RGI145_02295</name>
    <name evidence="12" type="ORF">RQ831_03750</name>
</gene>
<keyword evidence="3" id="KW-0560">Oxidoreductase</keyword>